<feature type="compositionally biased region" description="Basic and acidic residues" evidence="8">
    <location>
        <begin position="23"/>
        <end position="38"/>
    </location>
</feature>
<keyword evidence="2" id="KW-0479">Metal-binding</keyword>
<feature type="region of interest" description="Disordered" evidence="8">
    <location>
        <begin position="82"/>
        <end position="284"/>
    </location>
</feature>
<feature type="compositionally biased region" description="Basic and acidic residues" evidence="8">
    <location>
        <begin position="888"/>
        <end position="906"/>
    </location>
</feature>
<evidence type="ECO:0000256" key="6">
    <source>
        <dbReference type="ARBA" id="ARBA00023242"/>
    </source>
</evidence>
<keyword evidence="7" id="KW-0175">Coiled coil</keyword>
<evidence type="ECO:0000256" key="7">
    <source>
        <dbReference type="SAM" id="Coils"/>
    </source>
</evidence>
<dbReference type="EMBL" id="GL379947">
    <property type="protein sequence ID" value="EGT37671.1"/>
    <property type="molecule type" value="Genomic_DNA"/>
</dbReference>
<feature type="domain" description="C2H2-type" evidence="9">
    <location>
        <begin position="793"/>
        <end position="814"/>
    </location>
</feature>
<name>G0NU61_CAEBE</name>
<dbReference type="GO" id="GO:0000981">
    <property type="term" value="F:DNA-binding transcription factor activity, RNA polymerase II-specific"/>
    <property type="evidence" value="ECO:0007669"/>
    <property type="project" value="TreeGrafter"/>
</dbReference>
<keyword evidence="4" id="KW-0863">Zinc-finger</keyword>
<feature type="compositionally biased region" description="Low complexity" evidence="8">
    <location>
        <begin position="727"/>
        <end position="747"/>
    </location>
</feature>
<organism evidence="11">
    <name type="scientific">Caenorhabditis brenneri</name>
    <name type="common">Nematode worm</name>
    <dbReference type="NCBI Taxonomy" id="135651"/>
    <lineage>
        <taxon>Eukaryota</taxon>
        <taxon>Metazoa</taxon>
        <taxon>Ecdysozoa</taxon>
        <taxon>Nematoda</taxon>
        <taxon>Chromadorea</taxon>
        <taxon>Rhabditida</taxon>
        <taxon>Rhabditina</taxon>
        <taxon>Rhabditomorpha</taxon>
        <taxon>Rhabditoidea</taxon>
        <taxon>Rhabditidae</taxon>
        <taxon>Peloderinae</taxon>
        <taxon>Caenorhabditis</taxon>
    </lineage>
</organism>
<dbReference type="Gene3D" id="3.30.160.60">
    <property type="entry name" value="Classic Zinc Finger"/>
    <property type="match status" value="1"/>
</dbReference>
<sequence length="906" mass="102241">MVTADETVLATTTNTTPISAESTEPKSSDELSDSETDKIEKLKAEQREALVESSNNVEVNGNEENGNSEATLVMETTTAISETVSLPETTESLDTTSSVENGTEKEVVAIEEITNGDSATTSDHKQVEEGEVQKEQPEEVQTAEAEKKEEEEKQKEAPEGIQIDNPEKVENGAKAENDDDIMEITECSVTVQNGAEKKENEEEPLELDDDEPMPSLINGDSTKEEAVTSEAPVEEQNGKGVKRAVEFIQIDDDDDDIQEVSAPAPPKKQKVEETKKEEPEGNQTAQKRLLDKLEEYVILQKDQACNKTRKVLDTLLGAINAQVQKEPLSVRKLILEKVLVLPNTISFPPSQVCDLLIEHDPDTILSKVITRMYGEERPKLSDSEKRERALLKQHNPVPNMTKLLVDIGQDLVQEATYCDIVHAKNLPEVPKNLETYKQVAAQLKPVWETLKRKNEPYKMKMSRCQVCGFQTESKLVMNTHKQTLHYTGTKFQCTFCKETDTNEQRMKDHYFEAHLVIAVPEEKESKYPCAICEEDFNFKGVREQHYKVCKRDYIRIRNIMTPKQDDHLYINRWLWDRPPLDPSIIQQQQQAALQQAQQKKQQQQQQLLNQQQAAAAAAQLLRKQQLHQQQQQQAKLREQQQTAQFRQMAQLLQQTQSSPQNRNMSNNLIAAMQAQMRRNGPQGNAMMAKLMQQQMSALLKSQQAQQLQAAMASLKQQNPKTPMNQKAPRTVSTPSSSSIPTPNAASSGTTYICEICDQSIQEKDKYLSHLQSLHKQMSGKCLQDMAQGAPLACSRCRDRFWTYEGLERHLVMSHGLVTADLLLKAQKKEDGGRCKTCGKQYAFNMLQHLVADHQVKLCSAEIMYSCDVCAFKCSSYQILESHLSSTHPKGDKKPSPKKDDCIVLDD</sequence>
<feature type="compositionally biased region" description="Basic and acidic residues" evidence="8">
    <location>
        <begin position="269"/>
        <end position="279"/>
    </location>
</feature>
<feature type="compositionally biased region" description="Basic and acidic residues" evidence="8">
    <location>
        <begin position="122"/>
        <end position="137"/>
    </location>
</feature>
<feature type="domain" description="C2H2-type" evidence="9">
    <location>
        <begin position="866"/>
        <end position="887"/>
    </location>
</feature>
<keyword evidence="11" id="KW-1185">Reference proteome</keyword>
<gene>
    <name evidence="10" type="ORF">CAEBREN_09573</name>
</gene>
<keyword evidence="3" id="KW-0677">Repeat</keyword>
<dbReference type="OrthoDB" id="6110130at2759"/>
<dbReference type="InterPro" id="IPR013087">
    <property type="entry name" value="Znf_C2H2_type"/>
</dbReference>
<feature type="region of interest" description="Disordered" evidence="8">
    <location>
        <begin position="714"/>
        <end position="747"/>
    </location>
</feature>
<dbReference type="AlphaFoldDB" id="G0NU61"/>
<dbReference type="PANTHER" id="PTHR24388">
    <property type="entry name" value="ZINC FINGER PROTEIN"/>
    <property type="match status" value="1"/>
</dbReference>
<dbReference type="GO" id="GO:0008270">
    <property type="term" value="F:zinc ion binding"/>
    <property type="evidence" value="ECO:0007669"/>
    <property type="project" value="UniProtKB-KW"/>
</dbReference>
<dbReference type="SMART" id="SM00355">
    <property type="entry name" value="ZnF_C2H2"/>
    <property type="match status" value="7"/>
</dbReference>
<dbReference type="eggNOG" id="ENOG502QQXF">
    <property type="taxonomic scope" value="Eukaryota"/>
</dbReference>
<dbReference type="InParanoid" id="G0NU61"/>
<feature type="compositionally biased region" description="Basic and acidic residues" evidence="8">
    <location>
        <begin position="144"/>
        <end position="158"/>
    </location>
</feature>
<feature type="compositionally biased region" description="Polar residues" evidence="8">
    <location>
        <begin position="9"/>
        <end position="22"/>
    </location>
</feature>
<dbReference type="OMA" id="YSDIVHA"/>
<feature type="region of interest" description="Disordered" evidence="8">
    <location>
        <begin position="1"/>
        <end position="38"/>
    </location>
</feature>
<evidence type="ECO:0000256" key="1">
    <source>
        <dbReference type="ARBA" id="ARBA00004123"/>
    </source>
</evidence>
<keyword evidence="5" id="KW-0862">Zinc</keyword>
<feature type="region of interest" description="Disordered" evidence="8">
    <location>
        <begin position="884"/>
        <end position="906"/>
    </location>
</feature>
<dbReference type="GO" id="GO:0005634">
    <property type="term" value="C:nucleus"/>
    <property type="evidence" value="ECO:0007669"/>
    <property type="project" value="UniProtKB-SubCell"/>
</dbReference>
<feature type="compositionally biased region" description="Polar residues" evidence="8">
    <location>
        <begin position="82"/>
        <end position="101"/>
    </location>
</feature>
<dbReference type="InterPro" id="IPR050527">
    <property type="entry name" value="Snail/Krueppel_Znf"/>
</dbReference>
<feature type="compositionally biased region" description="Acidic residues" evidence="8">
    <location>
        <begin position="201"/>
        <end position="212"/>
    </location>
</feature>
<evidence type="ECO:0000256" key="4">
    <source>
        <dbReference type="ARBA" id="ARBA00022771"/>
    </source>
</evidence>
<comment type="subcellular location">
    <subcellularLocation>
        <location evidence="1">Nucleus</location>
    </subcellularLocation>
</comment>
<proteinExistence type="predicted"/>
<feature type="compositionally biased region" description="Basic and acidic residues" evidence="8">
    <location>
        <begin position="165"/>
        <end position="176"/>
    </location>
</feature>
<dbReference type="GO" id="GO:0000978">
    <property type="term" value="F:RNA polymerase II cis-regulatory region sequence-specific DNA binding"/>
    <property type="evidence" value="ECO:0007669"/>
    <property type="project" value="TreeGrafter"/>
</dbReference>
<reference evidence="11" key="1">
    <citation type="submission" date="2011-07" db="EMBL/GenBank/DDBJ databases">
        <authorList>
            <consortium name="Caenorhabditis brenneri Sequencing and Analysis Consortium"/>
            <person name="Wilson R.K."/>
        </authorList>
    </citation>
    <scope>NUCLEOTIDE SEQUENCE [LARGE SCALE GENOMIC DNA]</scope>
    <source>
        <strain evidence="11">PB2801</strain>
    </source>
</reference>
<feature type="coiled-coil region" evidence="7">
    <location>
        <begin position="585"/>
        <end position="613"/>
    </location>
</feature>
<dbReference type="Proteomes" id="UP000008068">
    <property type="component" value="Unassembled WGS sequence"/>
</dbReference>
<feature type="region of interest" description="Disordered" evidence="8">
    <location>
        <begin position="50"/>
        <end position="69"/>
    </location>
</feature>
<evidence type="ECO:0000313" key="11">
    <source>
        <dbReference type="Proteomes" id="UP000008068"/>
    </source>
</evidence>
<dbReference type="PROSITE" id="PS00028">
    <property type="entry name" value="ZINC_FINGER_C2H2_1"/>
    <property type="match status" value="3"/>
</dbReference>
<dbReference type="PANTHER" id="PTHR24388:SF54">
    <property type="entry name" value="PROTEIN ESCARGOT"/>
    <property type="match status" value="1"/>
</dbReference>
<protein>
    <recommendedName>
        <fullName evidence="9">C2H2-type domain-containing protein</fullName>
    </recommendedName>
</protein>
<evidence type="ECO:0000313" key="10">
    <source>
        <dbReference type="EMBL" id="EGT37671.1"/>
    </source>
</evidence>
<feature type="compositionally biased region" description="Acidic residues" evidence="8">
    <location>
        <begin position="249"/>
        <end position="258"/>
    </location>
</feature>
<dbReference type="HOGENOM" id="CLU_017465_0_0_1"/>
<evidence type="ECO:0000256" key="3">
    <source>
        <dbReference type="ARBA" id="ARBA00022737"/>
    </source>
</evidence>
<accession>G0NU61</accession>
<evidence type="ECO:0000256" key="2">
    <source>
        <dbReference type="ARBA" id="ARBA00022723"/>
    </source>
</evidence>
<evidence type="ECO:0000259" key="9">
    <source>
        <dbReference type="PROSITE" id="PS00028"/>
    </source>
</evidence>
<evidence type="ECO:0000256" key="5">
    <source>
        <dbReference type="ARBA" id="ARBA00022833"/>
    </source>
</evidence>
<dbReference type="STRING" id="135651.G0NU61"/>
<keyword evidence="6" id="KW-0539">Nucleus</keyword>
<dbReference type="FunCoup" id="G0NU61">
    <property type="interactions" value="719"/>
</dbReference>
<feature type="domain" description="C2H2-type" evidence="9">
    <location>
        <begin position="753"/>
        <end position="774"/>
    </location>
</feature>
<evidence type="ECO:0000256" key="8">
    <source>
        <dbReference type="SAM" id="MobiDB-lite"/>
    </source>
</evidence>
<feature type="compositionally biased region" description="Low complexity" evidence="8">
    <location>
        <begin position="51"/>
        <end position="69"/>
    </location>
</feature>